<comment type="caution">
    <text evidence="1">The sequence shown here is derived from an EMBL/GenBank/DDBJ whole genome shotgun (WGS) entry which is preliminary data.</text>
</comment>
<sequence length="73" mass="7836">MSSYVAPIESVALQAQSQGISTSNFQQSKHPYNVSAKHATAYVAETPIDREVLAMPDNSDRIGEIGAMLGNLQ</sequence>
<dbReference type="AlphaFoldDB" id="A0A6A6M429"/>
<evidence type="ECO:0000313" key="2">
    <source>
        <dbReference type="Proteomes" id="UP000467840"/>
    </source>
</evidence>
<gene>
    <name evidence="1" type="ORF">GH714_024901</name>
</gene>
<organism evidence="1 2">
    <name type="scientific">Hevea brasiliensis</name>
    <name type="common">Para rubber tree</name>
    <name type="synonym">Siphonia brasiliensis</name>
    <dbReference type="NCBI Taxonomy" id="3981"/>
    <lineage>
        <taxon>Eukaryota</taxon>
        <taxon>Viridiplantae</taxon>
        <taxon>Streptophyta</taxon>
        <taxon>Embryophyta</taxon>
        <taxon>Tracheophyta</taxon>
        <taxon>Spermatophyta</taxon>
        <taxon>Magnoliopsida</taxon>
        <taxon>eudicotyledons</taxon>
        <taxon>Gunneridae</taxon>
        <taxon>Pentapetalae</taxon>
        <taxon>rosids</taxon>
        <taxon>fabids</taxon>
        <taxon>Malpighiales</taxon>
        <taxon>Euphorbiaceae</taxon>
        <taxon>Crotonoideae</taxon>
        <taxon>Micrandreae</taxon>
        <taxon>Hevea</taxon>
    </lineage>
</organism>
<reference evidence="1 2" key="1">
    <citation type="journal article" date="2020" name="Mol. Plant">
        <title>The Chromosome-Based Rubber Tree Genome Provides New Insights into Spurge Genome Evolution and Rubber Biosynthesis.</title>
        <authorList>
            <person name="Liu J."/>
            <person name="Shi C."/>
            <person name="Shi C.C."/>
            <person name="Li W."/>
            <person name="Zhang Q.J."/>
            <person name="Zhang Y."/>
            <person name="Li K."/>
            <person name="Lu H.F."/>
            <person name="Shi C."/>
            <person name="Zhu S.T."/>
            <person name="Xiao Z.Y."/>
            <person name="Nan H."/>
            <person name="Yue Y."/>
            <person name="Zhu X.G."/>
            <person name="Wu Y."/>
            <person name="Hong X.N."/>
            <person name="Fan G.Y."/>
            <person name="Tong Y."/>
            <person name="Zhang D."/>
            <person name="Mao C.L."/>
            <person name="Liu Y.L."/>
            <person name="Hao S.J."/>
            <person name="Liu W.Q."/>
            <person name="Lv M.Q."/>
            <person name="Zhang H.B."/>
            <person name="Liu Y."/>
            <person name="Hu-Tang G.R."/>
            <person name="Wang J.P."/>
            <person name="Wang J.H."/>
            <person name="Sun Y.H."/>
            <person name="Ni S.B."/>
            <person name="Chen W.B."/>
            <person name="Zhang X.C."/>
            <person name="Jiao Y.N."/>
            <person name="Eichler E.E."/>
            <person name="Li G.H."/>
            <person name="Liu X."/>
            <person name="Gao L.Z."/>
        </authorList>
    </citation>
    <scope>NUCLEOTIDE SEQUENCE [LARGE SCALE GENOMIC DNA]</scope>
    <source>
        <strain evidence="2">cv. GT1</strain>
        <tissue evidence="1">Leaf</tissue>
    </source>
</reference>
<keyword evidence="2" id="KW-1185">Reference proteome</keyword>
<proteinExistence type="predicted"/>
<dbReference type="EMBL" id="JAAGAX010000008">
    <property type="protein sequence ID" value="KAF2307113.1"/>
    <property type="molecule type" value="Genomic_DNA"/>
</dbReference>
<evidence type="ECO:0000313" key="1">
    <source>
        <dbReference type="EMBL" id="KAF2307113.1"/>
    </source>
</evidence>
<protein>
    <submittedName>
        <fullName evidence="1">Uncharacterized protein</fullName>
    </submittedName>
</protein>
<name>A0A6A6M429_HEVBR</name>
<dbReference type="Proteomes" id="UP000467840">
    <property type="component" value="Chromosome 9"/>
</dbReference>
<accession>A0A6A6M429</accession>